<dbReference type="GeneID" id="93301900"/>
<comment type="caution">
    <text evidence="2">The sequence shown here is derived from an EMBL/GenBank/DDBJ whole genome shotgun (WGS) entry which is preliminary data.</text>
</comment>
<feature type="domain" description="Polysaccharide pyruvyl transferase" evidence="1">
    <location>
        <begin position="14"/>
        <end position="306"/>
    </location>
</feature>
<dbReference type="EMBL" id="MCGI01000004">
    <property type="protein sequence ID" value="ODM09567.1"/>
    <property type="molecule type" value="Genomic_DNA"/>
</dbReference>
<name>A0A1E3ALF9_9FIRM</name>
<dbReference type="Pfam" id="PF04230">
    <property type="entry name" value="PS_pyruv_trans"/>
    <property type="match status" value="1"/>
</dbReference>
<evidence type="ECO:0000313" key="3">
    <source>
        <dbReference type="Proteomes" id="UP000095003"/>
    </source>
</evidence>
<proteinExistence type="predicted"/>
<dbReference type="Proteomes" id="UP000095003">
    <property type="component" value="Unassembled WGS sequence"/>
</dbReference>
<protein>
    <submittedName>
        <fullName evidence="2">Polysaccharide pyruvyl transferase</fullName>
    </submittedName>
</protein>
<dbReference type="GO" id="GO:0016740">
    <property type="term" value="F:transferase activity"/>
    <property type="evidence" value="ECO:0007669"/>
    <property type="project" value="UniProtKB-KW"/>
</dbReference>
<dbReference type="AlphaFoldDB" id="A0A1E3ALF9"/>
<accession>A0A1E3ALF9</accession>
<evidence type="ECO:0000259" key="1">
    <source>
        <dbReference type="Pfam" id="PF04230"/>
    </source>
</evidence>
<organism evidence="2 3">
    <name type="scientific">Eisenbergiella tayi</name>
    <dbReference type="NCBI Taxonomy" id="1432052"/>
    <lineage>
        <taxon>Bacteria</taxon>
        <taxon>Bacillati</taxon>
        <taxon>Bacillota</taxon>
        <taxon>Clostridia</taxon>
        <taxon>Lachnospirales</taxon>
        <taxon>Lachnospiraceae</taxon>
        <taxon>Eisenbergiella</taxon>
    </lineage>
</organism>
<dbReference type="PATRIC" id="fig|1432052.3.peg.4361"/>
<gene>
    <name evidence="2" type="ORF">BEH84_03934</name>
</gene>
<reference evidence="2 3" key="1">
    <citation type="submission" date="2016-07" db="EMBL/GenBank/DDBJ databases">
        <title>Characterization of isolates of Eisenbergiella tayi derived from blood cultures, using whole genome sequencing.</title>
        <authorList>
            <person name="Burdz T."/>
            <person name="Wiebe D."/>
            <person name="Huynh C."/>
            <person name="Bernard K."/>
        </authorList>
    </citation>
    <scope>NUCLEOTIDE SEQUENCE [LARGE SCALE GENOMIC DNA]</scope>
    <source>
        <strain evidence="2 3">NML 120489</strain>
    </source>
</reference>
<dbReference type="RefSeq" id="WP_069158090.1">
    <property type="nucleotide sequence ID" value="NZ_JBKXXQ010000010.1"/>
</dbReference>
<evidence type="ECO:0000313" key="2">
    <source>
        <dbReference type="EMBL" id="ODM09567.1"/>
    </source>
</evidence>
<keyword evidence="2" id="KW-0808">Transferase</keyword>
<sequence length="373" mass="43443">MNKVGIMSMQRIANYGSFLQAYALKEILQEREVNIEFVDYHIEPVVISQVQNEKRGISGKVYKALETMRYDAPLLHKFEFLKYKEAFSRSYLPILGISKDMNYTPELDCLLIGSDEVFNCIQKNANVGCSMELFGKDNRAKKLISYAASFGNTTLEKLVFYRKADEVGRLLKTFDCISVRDKNSGIIVEQLTGKMPEYHFDPVLIYDFINKCNRIPIWKSTEKYLILYAYSGRISNNEAIWITDYAKKRGLKIYAIGGIQKCADRFINCTPFEIFTYFINAEEIITDTFHGSIFSIITHKKFTTIVRESIDDSYGNEEKLIDLLTRLNLMDRLTKSIQYVNKINEKEVNYDLVDKIIYEQRQKTNEYFKREIG</sequence>
<dbReference type="InterPro" id="IPR007345">
    <property type="entry name" value="Polysacch_pyruvyl_Trfase"/>
</dbReference>